<dbReference type="InterPro" id="IPR036188">
    <property type="entry name" value="FAD/NAD-bd_sf"/>
</dbReference>
<name>A0A9D2ID86_9FIRM</name>
<dbReference type="InterPro" id="IPR050097">
    <property type="entry name" value="Ferredoxin-NADP_redctase_2"/>
</dbReference>
<protein>
    <submittedName>
        <fullName evidence="4">NAD(P)/FAD-dependent oxidoreductase</fullName>
    </submittedName>
</protein>
<dbReference type="GO" id="GO:0016491">
    <property type="term" value="F:oxidoreductase activity"/>
    <property type="evidence" value="ECO:0007669"/>
    <property type="project" value="UniProtKB-KW"/>
</dbReference>
<dbReference type="AlphaFoldDB" id="A0A9D2ID86"/>
<dbReference type="PRINTS" id="PR00368">
    <property type="entry name" value="FADPNR"/>
</dbReference>
<proteinExistence type="predicted"/>
<dbReference type="Proteomes" id="UP000824132">
    <property type="component" value="Unassembled WGS sequence"/>
</dbReference>
<evidence type="ECO:0000256" key="1">
    <source>
        <dbReference type="ARBA" id="ARBA00022630"/>
    </source>
</evidence>
<gene>
    <name evidence="4" type="ORF">H9727_04650</name>
</gene>
<evidence type="ECO:0000313" key="4">
    <source>
        <dbReference type="EMBL" id="HIZ03556.1"/>
    </source>
</evidence>
<dbReference type="PRINTS" id="PR00469">
    <property type="entry name" value="PNDRDTASEII"/>
</dbReference>
<evidence type="ECO:0000313" key="5">
    <source>
        <dbReference type="Proteomes" id="UP000824132"/>
    </source>
</evidence>
<dbReference type="InterPro" id="IPR023753">
    <property type="entry name" value="FAD/NAD-binding_dom"/>
</dbReference>
<dbReference type="Pfam" id="PF07992">
    <property type="entry name" value="Pyr_redox_2"/>
    <property type="match status" value="1"/>
</dbReference>
<evidence type="ECO:0000256" key="2">
    <source>
        <dbReference type="ARBA" id="ARBA00023002"/>
    </source>
</evidence>
<keyword evidence="2" id="KW-0560">Oxidoreductase</keyword>
<dbReference type="EMBL" id="DXCL01000026">
    <property type="protein sequence ID" value="HIZ03556.1"/>
    <property type="molecule type" value="Genomic_DNA"/>
</dbReference>
<dbReference type="SUPFAM" id="SSF51905">
    <property type="entry name" value="FAD/NAD(P)-binding domain"/>
    <property type="match status" value="1"/>
</dbReference>
<keyword evidence="1" id="KW-0285">Flavoprotein</keyword>
<reference evidence="4" key="1">
    <citation type="journal article" date="2021" name="PeerJ">
        <title>Extensive microbial diversity within the chicken gut microbiome revealed by metagenomics and culture.</title>
        <authorList>
            <person name="Gilroy R."/>
            <person name="Ravi A."/>
            <person name="Getino M."/>
            <person name="Pursley I."/>
            <person name="Horton D.L."/>
            <person name="Alikhan N.F."/>
            <person name="Baker D."/>
            <person name="Gharbi K."/>
            <person name="Hall N."/>
            <person name="Watson M."/>
            <person name="Adriaenssens E.M."/>
            <person name="Foster-Nyarko E."/>
            <person name="Jarju S."/>
            <person name="Secka A."/>
            <person name="Antonio M."/>
            <person name="Oren A."/>
            <person name="Chaudhuri R.R."/>
            <person name="La Ragione R."/>
            <person name="Hildebrand F."/>
            <person name="Pallen M.J."/>
        </authorList>
    </citation>
    <scope>NUCLEOTIDE SEQUENCE</scope>
    <source>
        <strain evidence="4">CHK187-5294</strain>
    </source>
</reference>
<dbReference type="PANTHER" id="PTHR48105">
    <property type="entry name" value="THIOREDOXIN REDUCTASE 1-RELATED-RELATED"/>
    <property type="match status" value="1"/>
</dbReference>
<evidence type="ECO:0000259" key="3">
    <source>
        <dbReference type="Pfam" id="PF07992"/>
    </source>
</evidence>
<reference evidence="4" key="2">
    <citation type="submission" date="2021-04" db="EMBL/GenBank/DDBJ databases">
        <authorList>
            <person name="Gilroy R."/>
        </authorList>
    </citation>
    <scope>NUCLEOTIDE SEQUENCE</scope>
    <source>
        <strain evidence="4">CHK187-5294</strain>
    </source>
</reference>
<organism evidence="4 5">
    <name type="scientific">Candidatus Borkfalkia avistercoris</name>
    <dbReference type="NCBI Taxonomy" id="2838504"/>
    <lineage>
        <taxon>Bacteria</taxon>
        <taxon>Bacillati</taxon>
        <taxon>Bacillota</taxon>
        <taxon>Clostridia</taxon>
        <taxon>Christensenellales</taxon>
        <taxon>Christensenellaceae</taxon>
        <taxon>Candidatus Borkfalkia</taxon>
    </lineage>
</organism>
<sequence length="286" mass="30030">MKKLVIIGRGPAGISAALYAVRGGADTTVIAKDGGALAKADLIQNYYGFENGIPASELIARGVRQAENLGVKLVNDEIAGIEFGENGYIVKTIGGEYEAGAAIIACGVSRNVPPIRNIQDFEGRGVSYCAVCDGFFFRGKKVAVIGSGKYALSEYGVLKNIIDDVTIYTNGESPSFDSAGVRMETKKILAFEGQEKVGEIVFEDGSKESVDGVFVACGSAGAFELSKKLGLETTGNKIAVNERRETNIPGIYAAGDCTPGLQQIAKAVYDGMIAGTEALKYLKANA</sequence>
<dbReference type="Gene3D" id="3.50.50.60">
    <property type="entry name" value="FAD/NAD(P)-binding domain"/>
    <property type="match status" value="2"/>
</dbReference>
<feature type="domain" description="FAD/NAD(P)-binding" evidence="3">
    <location>
        <begin position="3"/>
        <end position="271"/>
    </location>
</feature>
<accession>A0A9D2ID86</accession>
<comment type="caution">
    <text evidence="4">The sequence shown here is derived from an EMBL/GenBank/DDBJ whole genome shotgun (WGS) entry which is preliminary data.</text>
</comment>